<keyword evidence="1" id="KW-0472">Membrane</keyword>
<evidence type="ECO:0000313" key="3">
    <source>
        <dbReference type="Proteomes" id="UP001172728"/>
    </source>
</evidence>
<keyword evidence="1" id="KW-1133">Transmembrane helix</keyword>
<keyword evidence="1" id="KW-0812">Transmembrane</keyword>
<dbReference type="EMBL" id="JAUHPW010000006">
    <property type="protein sequence ID" value="MDN4475965.1"/>
    <property type="molecule type" value="Genomic_DNA"/>
</dbReference>
<name>A0ABT8G9Z7_9MICO</name>
<accession>A0ABT8G9Z7</accession>
<gene>
    <name evidence="2" type="ORF">QQX09_08870</name>
</gene>
<evidence type="ECO:0000256" key="1">
    <source>
        <dbReference type="SAM" id="Phobius"/>
    </source>
</evidence>
<reference evidence="2" key="1">
    <citation type="submission" date="2023-06" db="EMBL/GenBank/DDBJ databases">
        <title>Sysu t00192.</title>
        <authorList>
            <person name="Gao L."/>
            <person name="Fang B.-Z."/>
            <person name="Li W.-J."/>
        </authorList>
    </citation>
    <scope>NUCLEOTIDE SEQUENCE</scope>
    <source>
        <strain evidence="2">SYSU T00192</strain>
    </source>
</reference>
<protein>
    <recommendedName>
        <fullName evidence="4">SPW repeat-containing protein</fullName>
    </recommendedName>
</protein>
<dbReference type="Proteomes" id="UP001172728">
    <property type="component" value="Unassembled WGS sequence"/>
</dbReference>
<evidence type="ECO:0008006" key="4">
    <source>
        <dbReference type="Google" id="ProtNLM"/>
    </source>
</evidence>
<keyword evidence="3" id="KW-1185">Reference proteome</keyword>
<feature type="transmembrane region" description="Helical" evidence="1">
    <location>
        <begin position="39"/>
        <end position="61"/>
    </location>
</feature>
<dbReference type="RefSeq" id="WP_301133612.1">
    <property type="nucleotide sequence ID" value="NZ_JAUHPW010000006.1"/>
</dbReference>
<organism evidence="2 3">
    <name type="scientific">Demequina litoralis</name>
    <dbReference type="NCBI Taxonomy" id="3051660"/>
    <lineage>
        <taxon>Bacteria</taxon>
        <taxon>Bacillati</taxon>
        <taxon>Actinomycetota</taxon>
        <taxon>Actinomycetes</taxon>
        <taxon>Micrococcales</taxon>
        <taxon>Demequinaceae</taxon>
        <taxon>Demequina</taxon>
    </lineage>
</organism>
<sequence length="118" mass="11776">MIRALERLAAPLAGASTLTLAGGGAWFALDGWASLDPAWMPAMVACLVAGIAASALALVWAARGAWHLAAPAALAAMAVPTGFAYAGNALTLALGVVAGALAVATRARRRQPARSTAR</sequence>
<proteinExistence type="predicted"/>
<feature type="transmembrane region" description="Helical" evidence="1">
    <location>
        <begin position="92"/>
        <end position="108"/>
    </location>
</feature>
<evidence type="ECO:0000313" key="2">
    <source>
        <dbReference type="EMBL" id="MDN4475965.1"/>
    </source>
</evidence>
<comment type="caution">
    <text evidence="2">The sequence shown here is derived from an EMBL/GenBank/DDBJ whole genome shotgun (WGS) entry which is preliminary data.</text>
</comment>